<dbReference type="PANTHER" id="PTHR12418:SF19">
    <property type="entry name" value="ACYL-COENZYME A THIOESTERASE THEM4"/>
    <property type="match status" value="1"/>
</dbReference>
<dbReference type="AlphaFoldDB" id="A0A0D7X6L3"/>
<gene>
    <name evidence="25" type="ORF">QD47_03425</name>
</gene>
<dbReference type="PANTHER" id="PTHR12418">
    <property type="entry name" value="ACYL-COENZYME A THIOESTERASE THEM4"/>
    <property type="match status" value="1"/>
</dbReference>
<evidence type="ECO:0000256" key="15">
    <source>
        <dbReference type="ARBA" id="ARBA00038456"/>
    </source>
</evidence>
<accession>A0A0D7X6L3</accession>
<evidence type="ECO:0000256" key="18">
    <source>
        <dbReference type="ARBA" id="ARBA00043210"/>
    </source>
</evidence>
<feature type="domain" description="Thioesterase" evidence="24">
    <location>
        <begin position="46"/>
        <end position="121"/>
    </location>
</feature>
<organism evidence="25 26">
    <name type="scientific">Paenibacillus terrae</name>
    <dbReference type="NCBI Taxonomy" id="159743"/>
    <lineage>
        <taxon>Bacteria</taxon>
        <taxon>Bacillati</taxon>
        <taxon>Bacillota</taxon>
        <taxon>Bacilli</taxon>
        <taxon>Bacillales</taxon>
        <taxon>Paenibacillaceae</taxon>
        <taxon>Paenibacillus</taxon>
    </lineage>
</organism>
<keyword evidence="12" id="KW-0966">Cell projection</keyword>
<dbReference type="NCBIfam" id="TIGR00369">
    <property type="entry name" value="unchar_dom_1"/>
    <property type="match status" value="1"/>
</dbReference>
<dbReference type="InterPro" id="IPR003736">
    <property type="entry name" value="PAAI_dom"/>
</dbReference>
<dbReference type="OrthoDB" id="2139465at2"/>
<keyword evidence="7" id="KW-0378">Hydrolase</keyword>
<dbReference type="GO" id="GO:0016020">
    <property type="term" value="C:membrane"/>
    <property type="evidence" value="ECO:0007669"/>
    <property type="project" value="UniProtKB-SubCell"/>
</dbReference>
<sequence>MDILRSLVEGEVNTFWEYLGCELIEADANEVHIALQAGPQHTNVVGIVHGGVLTTLMDQAMGMVSMVSRNMELCVTTNLNVHFLSAMKQGRLEVKARILHQGGRTITTEAEVKDSEGILGCMATATFRVFRKQSGQLGNA</sequence>
<dbReference type="Gene3D" id="3.10.129.10">
    <property type="entry name" value="Hotdog Thioesterase"/>
    <property type="match status" value="1"/>
</dbReference>
<evidence type="ECO:0000256" key="22">
    <source>
        <dbReference type="ARBA" id="ARBA00048074"/>
    </source>
</evidence>
<evidence type="ECO:0000256" key="7">
    <source>
        <dbReference type="ARBA" id="ARBA00022801"/>
    </source>
</evidence>
<dbReference type="GO" id="GO:0005737">
    <property type="term" value="C:cytoplasm"/>
    <property type="evidence" value="ECO:0007669"/>
    <property type="project" value="UniProtKB-SubCell"/>
</dbReference>
<comment type="catalytic activity">
    <reaction evidence="13">
        <text>(5Z,8Z,11Z,14Z)-eicosatetraenoyl-CoA + H2O = (5Z,8Z,11Z,14Z)-eicosatetraenoate + CoA + H(+)</text>
        <dbReference type="Rhea" id="RHEA:40151"/>
        <dbReference type="ChEBI" id="CHEBI:15377"/>
        <dbReference type="ChEBI" id="CHEBI:15378"/>
        <dbReference type="ChEBI" id="CHEBI:32395"/>
        <dbReference type="ChEBI" id="CHEBI:57287"/>
        <dbReference type="ChEBI" id="CHEBI:57368"/>
    </reaction>
    <physiologicalReaction direction="left-to-right" evidence="13">
        <dbReference type="Rhea" id="RHEA:40152"/>
    </physiologicalReaction>
</comment>
<proteinExistence type="inferred from homology"/>
<evidence type="ECO:0000256" key="21">
    <source>
        <dbReference type="ARBA" id="ARBA00047969"/>
    </source>
</evidence>
<comment type="caution">
    <text evidence="25">The sequence shown here is derived from an EMBL/GenBank/DDBJ whole genome shotgun (WGS) entry which is preliminary data.</text>
</comment>
<name>A0A0D7X6L3_9BACL</name>
<evidence type="ECO:0000256" key="19">
    <source>
        <dbReference type="ARBA" id="ARBA00047588"/>
    </source>
</evidence>
<dbReference type="RefSeq" id="WP_044644932.1">
    <property type="nucleotide sequence ID" value="NZ_JTHP01000004.1"/>
</dbReference>
<keyword evidence="6" id="KW-0053">Apoptosis</keyword>
<reference evidence="25 26" key="1">
    <citation type="submission" date="2014-11" db="EMBL/GenBank/DDBJ databases">
        <title>Draft Genome Sequences of Paenibacillus polymyxa NRRL B-30509 and Paenibacillus terrae NRRL B-30644, Strains from a Poultry Environment that Produce Tridecaptin A and Paenicidins.</title>
        <authorList>
            <person name="van Belkum M.J."/>
            <person name="Lohans C.T."/>
            <person name="Vederas J.C."/>
        </authorList>
    </citation>
    <scope>NUCLEOTIDE SEQUENCE [LARGE SCALE GENOMIC DNA]</scope>
    <source>
        <strain evidence="25 26">NRRL B-30644</strain>
    </source>
</reference>
<dbReference type="InterPro" id="IPR052365">
    <property type="entry name" value="THEM4/THEM5_acyl-CoA_thioest"/>
</dbReference>
<evidence type="ECO:0000256" key="20">
    <source>
        <dbReference type="ARBA" id="ARBA00047734"/>
    </source>
</evidence>
<dbReference type="Proteomes" id="UP000032534">
    <property type="component" value="Unassembled WGS sequence"/>
</dbReference>
<comment type="catalytic activity">
    <reaction evidence="22">
        <text>dodecanoyl-CoA + H2O = dodecanoate + CoA + H(+)</text>
        <dbReference type="Rhea" id="RHEA:30135"/>
        <dbReference type="ChEBI" id="CHEBI:15377"/>
        <dbReference type="ChEBI" id="CHEBI:15378"/>
        <dbReference type="ChEBI" id="CHEBI:18262"/>
        <dbReference type="ChEBI" id="CHEBI:57287"/>
        <dbReference type="ChEBI" id="CHEBI:57375"/>
    </reaction>
    <physiologicalReaction direction="left-to-right" evidence="22">
        <dbReference type="Rhea" id="RHEA:30136"/>
    </physiologicalReaction>
</comment>
<keyword evidence="9" id="KW-0809">Transit peptide</keyword>
<evidence type="ECO:0000256" key="1">
    <source>
        <dbReference type="ARBA" id="ARBA00004170"/>
    </source>
</evidence>
<keyword evidence="10" id="KW-0443">Lipid metabolism</keyword>
<evidence type="ECO:0000256" key="10">
    <source>
        <dbReference type="ARBA" id="ARBA00023098"/>
    </source>
</evidence>
<dbReference type="PATRIC" id="fig|159743.3.peg.741"/>
<evidence type="ECO:0000256" key="23">
    <source>
        <dbReference type="ARBA" id="ARBA00048180"/>
    </source>
</evidence>
<evidence type="ECO:0000313" key="25">
    <source>
        <dbReference type="EMBL" id="KJD47016.1"/>
    </source>
</evidence>
<comment type="catalytic activity">
    <reaction evidence="21">
        <text>decanoyl-CoA + H2O = decanoate + CoA + H(+)</text>
        <dbReference type="Rhea" id="RHEA:40059"/>
        <dbReference type="ChEBI" id="CHEBI:15377"/>
        <dbReference type="ChEBI" id="CHEBI:15378"/>
        <dbReference type="ChEBI" id="CHEBI:27689"/>
        <dbReference type="ChEBI" id="CHEBI:57287"/>
        <dbReference type="ChEBI" id="CHEBI:61430"/>
    </reaction>
    <physiologicalReaction direction="left-to-right" evidence="21">
        <dbReference type="Rhea" id="RHEA:40060"/>
    </physiologicalReaction>
</comment>
<dbReference type="EC" id="3.1.2.2" evidence="16"/>
<evidence type="ECO:0000256" key="17">
    <source>
        <dbReference type="ARBA" id="ARBA00040123"/>
    </source>
</evidence>
<evidence type="ECO:0000313" key="26">
    <source>
        <dbReference type="Proteomes" id="UP000032534"/>
    </source>
</evidence>
<dbReference type="GO" id="GO:0006631">
    <property type="term" value="P:fatty acid metabolic process"/>
    <property type="evidence" value="ECO:0007669"/>
    <property type="project" value="UniProtKB-KW"/>
</dbReference>
<keyword evidence="8" id="KW-0276">Fatty acid metabolism</keyword>
<dbReference type="InterPro" id="IPR006683">
    <property type="entry name" value="Thioestr_dom"/>
</dbReference>
<keyword evidence="11" id="KW-0472">Membrane</keyword>
<dbReference type="Pfam" id="PF03061">
    <property type="entry name" value="4HBT"/>
    <property type="match status" value="1"/>
</dbReference>
<comment type="catalytic activity">
    <reaction evidence="14">
        <text>(9Z)-octadecenoyl-CoA + H2O = (9Z)-octadecenoate + CoA + H(+)</text>
        <dbReference type="Rhea" id="RHEA:40139"/>
        <dbReference type="ChEBI" id="CHEBI:15377"/>
        <dbReference type="ChEBI" id="CHEBI:15378"/>
        <dbReference type="ChEBI" id="CHEBI:30823"/>
        <dbReference type="ChEBI" id="CHEBI:57287"/>
        <dbReference type="ChEBI" id="CHEBI:57387"/>
    </reaction>
    <physiologicalReaction direction="left-to-right" evidence="14">
        <dbReference type="Rhea" id="RHEA:40140"/>
    </physiologicalReaction>
</comment>
<evidence type="ECO:0000256" key="5">
    <source>
        <dbReference type="ARBA" id="ARBA00022490"/>
    </source>
</evidence>
<evidence type="ECO:0000256" key="14">
    <source>
        <dbReference type="ARBA" id="ARBA00037002"/>
    </source>
</evidence>
<protein>
    <recommendedName>
        <fullName evidence="17">Acyl-coenzyme A thioesterase THEM4</fullName>
        <ecNumber evidence="16">3.1.2.2</ecNumber>
    </recommendedName>
    <alternativeName>
        <fullName evidence="18">Thioesterase superfamily member 4</fullName>
    </alternativeName>
</protein>
<evidence type="ECO:0000256" key="13">
    <source>
        <dbReference type="ARBA" id="ARBA00035852"/>
    </source>
</evidence>
<comment type="catalytic activity">
    <reaction evidence="23">
        <text>tetradecanoyl-CoA + H2O = tetradecanoate + CoA + H(+)</text>
        <dbReference type="Rhea" id="RHEA:40119"/>
        <dbReference type="ChEBI" id="CHEBI:15377"/>
        <dbReference type="ChEBI" id="CHEBI:15378"/>
        <dbReference type="ChEBI" id="CHEBI:30807"/>
        <dbReference type="ChEBI" id="CHEBI:57287"/>
        <dbReference type="ChEBI" id="CHEBI:57385"/>
    </reaction>
    <physiologicalReaction direction="left-to-right" evidence="23">
        <dbReference type="Rhea" id="RHEA:40120"/>
    </physiologicalReaction>
</comment>
<evidence type="ECO:0000256" key="6">
    <source>
        <dbReference type="ARBA" id="ARBA00022703"/>
    </source>
</evidence>
<dbReference type="GO" id="GO:0016289">
    <property type="term" value="F:acyl-CoA hydrolase activity"/>
    <property type="evidence" value="ECO:0007669"/>
    <property type="project" value="UniProtKB-ARBA"/>
</dbReference>
<evidence type="ECO:0000256" key="2">
    <source>
        <dbReference type="ARBA" id="ARBA00004496"/>
    </source>
</evidence>
<comment type="catalytic activity">
    <reaction evidence="19">
        <text>octanoyl-CoA + H2O = octanoate + CoA + H(+)</text>
        <dbReference type="Rhea" id="RHEA:30143"/>
        <dbReference type="ChEBI" id="CHEBI:15377"/>
        <dbReference type="ChEBI" id="CHEBI:15378"/>
        <dbReference type="ChEBI" id="CHEBI:25646"/>
        <dbReference type="ChEBI" id="CHEBI:57287"/>
        <dbReference type="ChEBI" id="CHEBI:57386"/>
    </reaction>
    <physiologicalReaction direction="left-to-right" evidence="19">
        <dbReference type="Rhea" id="RHEA:30144"/>
    </physiologicalReaction>
</comment>
<dbReference type="SUPFAM" id="SSF54637">
    <property type="entry name" value="Thioesterase/thiol ester dehydrase-isomerase"/>
    <property type="match status" value="1"/>
</dbReference>
<evidence type="ECO:0000256" key="3">
    <source>
        <dbReference type="ARBA" id="ARBA00004632"/>
    </source>
</evidence>
<keyword evidence="5" id="KW-0963">Cytoplasm</keyword>
<comment type="catalytic activity">
    <reaction evidence="20">
        <text>hexadecanoyl-CoA + H2O = hexadecanoate + CoA + H(+)</text>
        <dbReference type="Rhea" id="RHEA:16645"/>
        <dbReference type="ChEBI" id="CHEBI:7896"/>
        <dbReference type="ChEBI" id="CHEBI:15377"/>
        <dbReference type="ChEBI" id="CHEBI:15378"/>
        <dbReference type="ChEBI" id="CHEBI:57287"/>
        <dbReference type="ChEBI" id="CHEBI:57379"/>
        <dbReference type="EC" id="3.1.2.2"/>
    </reaction>
    <physiologicalReaction direction="left-to-right" evidence="20">
        <dbReference type="Rhea" id="RHEA:16646"/>
    </physiologicalReaction>
</comment>
<evidence type="ECO:0000256" key="4">
    <source>
        <dbReference type="ARBA" id="ARBA00022475"/>
    </source>
</evidence>
<dbReference type="EMBL" id="JTHP01000004">
    <property type="protein sequence ID" value="KJD47016.1"/>
    <property type="molecule type" value="Genomic_DNA"/>
</dbReference>
<keyword evidence="4" id="KW-1003">Cell membrane</keyword>
<evidence type="ECO:0000259" key="24">
    <source>
        <dbReference type="Pfam" id="PF03061"/>
    </source>
</evidence>
<evidence type="ECO:0000256" key="12">
    <source>
        <dbReference type="ARBA" id="ARBA00023273"/>
    </source>
</evidence>
<comment type="similarity">
    <text evidence="15">Belongs to the THEM4/THEM5 thioesterase family.</text>
</comment>
<dbReference type="InterPro" id="IPR029069">
    <property type="entry name" value="HotDog_dom_sf"/>
</dbReference>
<dbReference type="CDD" id="cd03443">
    <property type="entry name" value="PaaI_thioesterase"/>
    <property type="match status" value="1"/>
</dbReference>
<keyword evidence="26" id="KW-1185">Reference proteome</keyword>
<evidence type="ECO:0000256" key="16">
    <source>
        <dbReference type="ARBA" id="ARBA00038848"/>
    </source>
</evidence>
<evidence type="ECO:0000256" key="9">
    <source>
        <dbReference type="ARBA" id="ARBA00022946"/>
    </source>
</evidence>
<comment type="subcellular location">
    <subcellularLocation>
        <location evidence="3">Cell projection</location>
        <location evidence="3">Ruffle membrane</location>
    </subcellularLocation>
    <subcellularLocation>
        <location evidence="2">Cytoplasm</location>
    </subcellularLocation>
    <subcellularLocation>
        <location evidence="1">Membrane</location>
        <topology evidence="1">Peripheral membrane protein</topology>
    </subcellularLocation>
</comment>
<evidence type="ECO:0000256" key="11">
    <source>
        <dbReference type="ARBA" id="ARBA00023136"/>
    </source>
</evidence>
<evidence type="ECO:0000256" key="8">
    <source>
        <dbReference type="ARBA" id="ARBA00022832"/>
    </source>
</evidence>